<evidence type="ECO:0000313" key="9">
    <source>
        <dbReference type="Proteomes" id="UP000237947"/>
    </source>
</evidence>
<dbReference type="EC" id="3.1.11.6" evidence="6"/>
<dbReference type="InterPro" id="IPR003761">
    <property type="entry name" value="Exonuc_VII_S"/>
</dbReference>
<dbReference type="HAMAP" id="MF_00337">
    <property type="entry name" value="Exonuc_7_S"/>
    <property type="match status" value="1"/>
</dbReference>
<proteinExistence type="inferred from homology"/>
<evidence type="ECO:0000256" key="5">
    <source>
        <dbReference type="ARBA" id="ARBA00022839"/>
    </source>
</evidence>
<evidence type="ECO:0000313" key="8">
    <source>
        <dbReference type="EMBL" id="AVM43125.1"/>
    </source>
</evidence>
<comment type="function">
    <text evidence="6">Bidirectionally degrades single-stranded DNA into large acid-insoluble oligonucleotides, which are then degraded further into small acid-soluble oligonucleotides.</text>
</comment>
<dbReference type="GO" id="GO:0005829">
    <property type="term" value="C:cytosol"/>
    <property type="evidence" value="ECO:0007669"/>
    <property type="project" value="TreeGrafter"/>
</dbReference>
<keyword evidence="3 6" id="KW-0540">Nuclease</keyword>
<accession>A0A2S0KQ27</accession>
<dbReference type="Gene3D" id="1.10.287.1040">
    <property type="entry name" value="Exonuclease VII, small subunit"/>
    <property type="match status" value="1"/>
</dbReference>
<evidence type="ECO:0000256" key="1">
    <source>
        <dbReference type="ARBA" id="ARBA00009998"/>
    </source>
</evidence>
<dbReference type="PANTHER" id="PTHR34137:SF1">
    <property type="entry name" value="EXODEOXYRIBONUCLEASE 7 SMALL SUBUNIT"/>
    <property type="match status" value="1"/>
</dbReference>
<comment type="catalytic activity">
    <reaction evidence="6">
        <text>Exonucleolytic cleavage in either 5'- to 3'- or 3'- to 5'-direction to yield nucleoside 5'-phosphates.</text>
        <dbReference type="EC" id="3.1.11.6"/>
    </reaction>
</comment>
<dbReference type="NCBIfam" id="TIGR01280">
    <property type="entry name" value="xseB"/>
    <property type="match status" value="1"/>
</dbReference>
<dbReference type="Proteomes" id="UP000237947">
    <property type="component" value="Chromosome"/>
</dbReference>
<protein>
    <recommendedName>
        <fullName evidence="6">Exodeoxyribonuclease 7 small subunit</fullName>
        <ecNumber evidence="6">3.1.11.6</ecNumber>
    </recommendedName>
    <alternativeName>
        <fullName evidence="6">Exodeoxyribonuclease VII small subunit</fullName>
        <shortName evidence="6">Exonuclease VII small subunit</shortName>
    </alternativeName>
</protein>
<comment type="subunit">
    <text evidence="6">Heterooligomer composed of large and small subunits.</text>
</comment>
<name>A0A2S0KQ27_9FIRM</name>
<dbReference type="EMBL" id="CP027226">
    <property type="protein sequence ID" value="AVM43125.1"/>
    <property type="molecule type" value="Genomic_DNA"/>
</dbReference>
<sequence>MSGNLDDVENEANNITKKEEGINSNAGVDKETESTDKPDFEESLRELDKIVEELQRSDLALDRSMHLFRRGTELVQICKKQLNAAEHEVKELLADGNEIDYIPEN</sequence>
<dbReference type="AlphaFoldDB" id="A0A2S0KQ27"/>
<feature type="compositionally biased region" description="Acidic residues" evidence="7">
    <location>
        <begin position="1"/>
        <end position="10"/>
    </location>
</feature>
<dbReference type="GO" id="GO:0008855">
    <property type="term" value="F:exodeoxyribonuclease VII activity"/>
    <property type="evidence" value="ECO:0007669"/>
    <property type="project" value="UniProtKB-UniRule"/>
</dbReference>
<keyword evidence="5 6" id="KW-0269">Exonuclease</keyword>
<dbReference type="OrthoDB" id="1697399at2"/>
<feature type="region of interest" description="Disordered" evidence="7">
    <location>
        <begin position="1"/>
        <end position="41"/>
    </location>
</feature>
<evidence type="ECO:0000256" key="4">
    <source>
        <dbReference type="ARBA" id="ARBA00022801"/>
    </source>
</evidence>
<dbReference type="GO" id="GO:0009318">
    <property type="term" value="C:exodeoxyribonuclease VII complex"/>
    <property type="evidence" value="ECO:0007669"/>
    <property type="project" value="UniProtKB-UniRule"/>
</dbReference>
<dbReference type="GO" id="GO:0006308">
    <property type="term" value="P:DNA catabolic process"/>
    <property type="evidence" value="ECO:0007669"/>
    <property type="project" value="UniProtKB-UniRule"/>
</dbReference>
<evidence type="ECO:0000256" key="7">
    <source>
        <dbReference type="SAM" id="MobiDB-lite"/>
    </source>
</evidence>
<evidence type="ECO:0000256" key="2">
    <source>
        <dbReference type="ARBA" id="ARBA00022490"/>
    </source>
</evidence>
<comment type="similarity">
    <text evidence="1 6">Belongs to the XseB family.</text>
</comment>
<dbReference type="PANTHER" id="PTHR34137">
    <property type="entry name" value="EXODEOXYRIBONUCLEASE 7 SMALL SUBUNIT"/>
    <property type="match status" value="1"/>
</dbReference>
<dbReference type="Pfam" id="PF02609">
    <property type="entry name" value="Exonuc_VII_S"/>
    <property type="match status" value="1"/>
</dbReference>
<evidence type="ECO:0000256" key="3">
    <source>
        <dbReference type="ARBA" id="ARBA00022722"/>
    </source>
</evidence>
<dbReference type="KEGG" id="fsa:C5Q98_03535"/>
<organism evidence="8 9">
    <name type="scientific">Fastidiosipila sanguinis</name>
    <dbReference type="NCBI Taxonomy" id="236753"/>
    <lineage>
        <taxon>Bacteria</taxon>
        <taxon>Bacillati</taxon>
        <taxon>Bacillota</taxon>
        <taxon>Clostridia</taxon>
        <taxon>Eubacteriales</taxon>
        <taxon>Oscillospiraceae</taxon>
        <taxon>Fastidiosipila</taxon>
    </lineage>
</organism>
<gene>
    <name evidence="6 8" type="primary">xseB</name>
    <name evidence="8" type="ORF">C5Q98_03535</name>
</gene>
<dbReference type="InterPro" id="IPR037004">
    <property type="entry name" value="Exonuc_VII_ssu_sf"/>
</dbReference>
<evidence type="ECO:0000256" key="6">
    <source>
        <dbReference type="HAMAP-Rule" id="MF_00337"/>
    </source>
</evidence>
<keyword evidence="4 6" id="KW-0378">Hydrolase</keyword>
<reference evidence="9" key="1">
    <citation type="submission" date="2018-02" db="EMBL/GenBank/DDBJ databases">
        <authorList>
            <person name="Holder M.E."/>
            <person name="Ajami N.J."/>
            <person name="Petrosino J.F."/>
        </authorList>
    </citation>
    <scope>NUCLEOTIDE SEQUENCE [LARGE SCALE GENOMIC DNA]</scope>
    <source>
        <strain evidence="9">CCUG 47711</strain>
    </source>
</reference>
<keyword evidence="2 6" id="KW-0963">Cytoplasm</keyword>
<keyword evidence="9" id="KW-1185">Reference proteome</keyword>
<feature type="compositionally biased region" description="Basic and acidic residues" evidence="7">
    <location>
        <begin position="28"/>
        <end position="41"/>
    </location>
</feature>
<comment type="subcellular location">
    <subcellularLocation>
        <location evidence="6">Cytoplasm</location>
    </subcellularLocation>
</comment>
<dbReference type="SUPFAM" id="SSF116842">
    <property type="entry name" value="XseB-like"/>
    <property type="match status" value="1"/>
</dbReference>